<gene>
    <name evidence="3" type="ORF">Zm00014a_006180</name>
</gene>
<feature type="region of interest" description="Disordered" evidence="1">
    <location>
        <begin position="1"/>
        <end position="87"/>
    </location>
</feature>
<evidence type="ECO:0000313" key="4">
    <source>
        <dbReference type="Proteomes" id="UP000251960"/>
    </source>
</evidence>
<dbReference type="GO" id="GO:0016747">
    <property type="term" value="F:acyltransferase activity, transferring groups other than amino-acyl groups"/>
    <property type="evidence" value="ECO:0007669"/>
    <property type="project" value="InterPro"/>
</dbReference>
<dbReference type="SUPFAM" id="SSF55729">
    <property type="entry name" value="Acyl-CoA N-acyltransferases (Nat)"/>
    <property type="match status" value="1"/>
</dbReference>
<dbReference type="CDD" id="cd04301">
    <property type="entry name" value="NAT_SF"/>
    <property type="match status" value="1"/>
</dbReference>
<dbReference type="PANTHER" id="PTHR42919">
    <property type="entry name" value="N-ALPHA-ACETYLTRANSFERASE"/>
    <property type="match status" value="1"/>
</dbReference>
<evidence type="ECO:0000259" key="2">
    <source>
        <dbReference type="PROSITE" id="PS51186"/>
    </source>
</evidence>
<dbReference type="EMBL" id="NCVQ01000008">
    <property type="protein sequence ID" value="PWZ14129.1"/>
    <property type="molecule type" value="Genomic_DNA"/>
</dbReference>
<dbReference type="InterPro" id="IPR000182">
    <property type="entry name" value="GNAT_dom"/>
</dbReference>
<comment type="caution">
    <text evidence="3">The sequence shown here is derived from an EMBL/GenBank/DDBJ whole genome shotgun (WGS) entry which is preliminary data.</text>
</comment>
<reference evidence="3 4" key="1">
    <citation type="journal article" date="2018" name="Nat. Genet.">
        <title>Extensive intraspecific gene order and gene structural variations between Mo17 and other maize genomes.</title>
        <authorList>
            <person name="Sun S."/>
            <person name="Zhou Y."/>
            <person name="Chen J."/>
            <person name="Shi J."/>
            <person name="Zhao H."/>
            <person name="Zhao H."/>
            <person name="Song W."/>
            <person name="Zhang M."/>
            <person name="Cui Y."/>
            <person name="Dong X."/>
            <person name="Liu H."/>
            <person name="Ma X."/>
            <person name="Jiao Y."/>
            <person name="Wang B."/>
            <person name="Wei X."/>
            <person name="Stein J.C."/>
            <person name="Glaubitz J.C."/>
            <person name="Lu F."/>
            <person name="Yu G."/>
            <person name="Liang C."/>
            <person name="Fengler K."/>
            <person name="Li B."/>
            <person name="Rafalski A."/>
            <person name="Schnable P.S."/>
            <person name="Ware D.H."/>
            <person name="Buckler E.S."/>
            <person name="Lai J."/>
        </authorList>
    </citation>
    <scope>NUCLEOTIDE SEQUENCE [LARGE SCALE GENOMIC DNA]</scope>
    <source>
        <strain evidence="4">cv. Missouri 17</strain>
        <tissue evidence="3">Seedling</tissue>
    </source>
</reference>
<dbReference type="Gene3D" id="3.40.630.30">
    <property type="match status" value="1"/>
</dbReference>
<dbReference type="ExpressionAtlas" id="A0A3L6E022">
    <property type="expression patterns" value="baseline and differential"/>
</dbReference>
<feature type="compositionally biased region" description="Basic residues" evidence="1">
    <location>
        <begin position="1"/>
        <end position="15"/>
    </location>
</feature>
<dbReference type="PROSITE" id="PS51186">
    <property type="entry name" value="GNAT"/>
    <property type="match status" value="1"/>
</dbReference>
<dbReference type="AlphaFoldDB" id="A0A3L6E022"/>
<feature type="domain" description="N-acetyltransferase" evidence="2">
    <location>
        <begin position="175"/>
        <end position="314"/>
    </location>
</feature>
<sequence length="323" mass="35952">MRSAPRSRSRTKRSTRWLAPVPTPKSESMAVLRASPPPFLPHPLSRPSQCKRRPTCRVVAATARPSPAPSRPRSGGVHGGRPKRGLLAARRRPGEGRVPCLRAAEAGVGAAGVAKEEDEFLAREAGWGVRRMARVGEEMRRVAQVQAEAFHVPVALFNDFFFDFFKAEVLSALIYRVRNSPPDRYACLVAEEAEAADQPSKAPYEKIVGVVDCTVQDEDGILKHLRGADEYLYVSGIAVLPSFRRRKVGTALLKACEALGLQWRHVFMVLRAYEDDNGARGLYSKAGYRVVSRDPDWVSWVGRRRRVVMVKELPVHDDQIGHQ</sequence>
<name>A0A3L6E022_MAIZE</name>
<proteinExistence type="predicted"/>
<dbReference type="Pfam" id="PF00583">
    <property type="entry name" value="Acetyltransf_1"/>
    <property type="match status" value="1"/>
</dbReference>
<dbReference type="InterPro" id="IPR016181">
    <property type="entry name" value="Acyl_CoA_acyltransferase"/>
</dbReference>
<organism evidence="3 4">
    <name type="scientific">Zea mays</name>
    <name type="common">Maize</name>
    <dbReference type="NCBI Taxonomy" id="4577"/>
    <lineage>
        <taxon>Eukaryota</taxon>
        <taxon>Viridiplantae</taxon>
        <taxon>Streptophyta</taxon>
        <taxon>Embryophyta</taxon>
        <taxon>Tracheophyta</taxon>
        <taxon>Spermatophyta</taxon>
        <taxon>Magnoliopsida</taxon>
        <taxon>Liliopsida</taxon>
        <taxon>Poales</taxon>
        <taxon>Poaceae</taxon>
        <taxon>PACMAD clade</taxon>
        <taxon>Panicoideae</taxon>
        <taxon>Andropogonodae</taxon>
        <taxon>Andropogoneae</taxon>
        <taxon>Tripsacinae</taxon>
        <taxon>Zea</taxon>
    </lineage>
</organism>
<accession>A0A3L6E022</accession>
<protein>
    <recommendedName>
        <fullName evidence="2">N-acetyltransferase domain-containing protein</fullName>
    </recommendedName>
</protein>
<dbReference type="Proteomes" id="UP000251960">
    <property type="component" value="Chromosome 7"/>
</dbReference>
<dbReference type="FunFam" id="3.40.630.30:FF:000097">
    <property type="entry name" value="Histone acetyltransferase HPA2 and related acetyltransferases"/>
    <property type="match status" value="1"/>
</dbReference>
<dbReference type="InterPro" id="IPR051556">
    <property type="entry name" value="N-term/lysine_N-AcTrnsfr"/>
</dbReference>
<evidence type="ECO:0000256" key="1">
    <source>
        <dbReference type="SAM" id="MobiDB-lite"/>
    </source>
</evidence>
<dbReference type="PANTHER" id="PTHR42919:SF20">
    <property type="entry name" value="GCN5-RELATED N-ACETYLTRANSFERASE 10, CHLOROPLASTIC"/>
    <property type="match status" value="1"/>
</dbReference>
<evidence type="ECO:0000313" key="3">
    <source>
        <dbReference type="EMBL" id="PWZ14129.1"/>
    </source>
</evidence>